<dbReference type="GO" id="GO:0033104">
    <property type="term" value="C:type VI protein secretion system complex"/>
    <property type="evidence" value="ECO:0007669"/>
    <property type="project" value="InterPro"/>
</dbReference>
<dbReference type="STRING" id="425514.SAMN05443550_11424"/>
<name>A0A1H4H870_9SPHI</name>
<dbReference type="EMBL" id="FNRA01000014">
    <property type="protein sequence ID" value="SEB17831.1"/>
    <property type="molecule type" value="Genomic_DNA"/>
</dbReference>
<dbReference type="AlphaFoldDB" id="A0A1H4H870"/>
<organism evidence="1 2">
    <name type="scientific">Pedobacter hartonius</name>
    <dbReference type="NCBI Taxonomy" id="425514"/>
    <lineage>
        <taxon>Bacteria</taxon>
        <taxon>Pseudomonadati</taxon>
        <taxon>Bacteroidota</taxon>
        <taxon>Sphingobacteriia</taxon>
        <taxon>Sphingobacteriales</taxon>
        <taxon>Sphingobacteriaceae</taxon>
        <taxon>Pedobacter</taxon>
    </lineage>
</organism>
<protein>
    <recommendedName>
        <fullName evidence="3">Type VI secretion system needle protein Hcp</fullName>
    </recommendedName>
</protein>
<accession>A0A1H4H870</accession>
<dbReference type="OrthoDB" id="955509at2"/>
<evidence type="ECO:0000313" key="1">
    <source>
        <dbReference type="EMBL" id="SEB17831.1"/>
    </source>
</evidence>
<dbReference type="Proteomes" id="UP000198850">
    <property type="component" value="Unassembled WGS sequence"/>
</dbReference>
<proteinExistence type="predicted"/>
<dbReference type="Pfam" id="PF17642">
    <property type="entry name" value="TssD"/>
    <property type="match status" value="1"/>
</dbReference>
<sequence length="130" mass="14564">MAFKATLTLSANEYDVLYCSYDFNRDVDPKGRPASGIYGGKIEVHIEANADTSALESMVNNQYKAIEGSLEIKKQDEDAKMKEIKFSNAYVIELTEELHVFTSQPMLTKIVISAKTITIGNATHENEWPK</sequence>
<reference evidence="1 2" key="1">
    <citation type="submission" date="2016-10" db="EMBL/GenBank/DDBJ databases">
        <authorList>
            <person name="de Groot N.N."/>
        </authorList>
    </citation>
    <scope>NUCLEOTIDE SEQUENCE [LARGE SCALE GENOMIC DNA]</scope>
    <source>
        <strain evidence="1 2">DSM 19033</strain>
    </source>
</reference>
<dbReference type="InterPro" id="IPR041408">
    <property type="entry name" value="Hcp_Tssd"/>
</dbReference>
<dbReference type="RefSeq" id="WP_090559656.1">
    <property type="nucleotide sequence ID" value="NZ_FNRA01000014.1"/>
</dbReference>
<gene>
    <name evidence="1" type="ORF">SAMN05443550_11424</name>
</gene>
<evidence type="ECO:0000313" key="2">
    <source>
        <dbReference type="Proteomes" id="UP000198850"/>
    </source>
</evidence>
<keyword evidence="2" id="KW-1185">Reference proteome</keyword>
<evidence type="ECO:0008006" key="3">
    <source>
        <dbReference type="Google" id="ProtNLM"/>
    </source>
</evidence>